<keyword evidence="8" id="KW-1208">Phospholipid metabolism</keyword>
<dbReference type="Gene3D" id="2.60.200.40">
    <property type="match status" value="1"/>
</dbReference>
<dbReference type="RefSeq" id="WP_284250136.1">
    <property type="nucleotide sequence ID" value="NZ_BSUM01000001.1"/>
</dbReference>
<dbReference type="InterPro" id="IPR050187">
    <property type="entry name" value="Lipid_Phosphate_FormReg"/>
</dbReference>
<comment type="caution">
    <text evidence="11">The sequence shown here is derived from an EMBL/GenBank/DDBJ whole genome shotgun (WGS) entry which is preliminary data.</text>
</comment>
<sequence>MTRIGLLVNPTAGRGRAAGVGRVALEQLRAAGHDVVDLTASDGGAAAGSAREFLLGGGTGDDLALVAVGGDGVVNLAANAILAHAPHVPLGLVPAGTGDDTARALGLPRRDPVAAVARLLAALARPPQVVDVGVVGRAGEGGDGDAEDGGVAPPHRRYFVGVLSAGIDAAVNARANRLRWPRGPLRYVVALAVELAGFRGFAIRVVADGADAGGAGTLVAVANTRSIGGGMRIAPDASWTDGLLEVVTARTIPRRTLAVIFPRVYAGTHVGHPVVQVTRASEVLLLRGESTSTGAGTGRAGGRRRPPAPAPSCTPTASRSGTCRCGCASWRERCGCSPRVEP</sequence>
<keyword evidence="7" id="KW-0443">Lipid metabolism</keyword>
<evidence type="ECO:0000259" key="10">
    <source>
        <dbReference type="PROSITE" id="PS50146"/>
    </source>
</evidence>
<evidence type="ECO:0000256" key="6">
    <source>
        <dbReference type="ARBA" id="ARBA00022840"/>
    </source>
</evidence>
<dbReference type="SMART" id="SM00046">
    <property type="entry name" value="DAGKc"/>
    <property type="match status" value="1"/>
</dbReference>
<dbReference type="EMBL" id="BSUM01000001">
    <property type="protein sequence ID" value="GMA31273.1"/>
    <property type="molecule type" value="Genomic_DNA"/>
</dbReference>
<protein>
    <submittedName>
        <fullName evidence="11">Sphingosine kinase</fullName>
    </submittedName>
</protein>
<dbReference type="SUPFAM" id="SSF111331">
    <property type="entry name" value="NAD kinase/diacylglycerol kinase-like"/>
    <property type="match status" value="1"/>
</dbReference>
<keyword evidence="12" id="KW-1185">Reference proteome</keyword>
<dbReference type="GO" id="GO:0004143">
    <property type="term" value="F:ATP-dependent diacylglycerol kinase activity"/>
    <property type="evidence" value="ECO:0007669"/>
    <property type="project" value="TreeGrafter"/>
</dbReference>
<dbReference type="PANTHER" id="PTHR12358">
    <property type="entry name" value="SPHINGOSINE KINASE"/>
    <property type="match status" value="1"/>
</dbReference>
<keyword evidence="6" id="KW-0067">ATP-binding</keyword>
<evidence type="ECO:0000256" key="1">
    <source>
        <dbReference type="ARBA" id="ARBA00001946"/>
    </source>
</evidence>
<keyword evidence="3" id="KW-0808">Transferase</keyword>
<evidence type="ECO:0000256" key="8">
    <source>
        <dbReference type="ARBA" id="ARBA00023264"/>
    </source>
</evidence>
<dbReference type="InterPro" id="IPR001206">
    <property type="entry name" value="Diacylglycerol_kinase_cat_dom"/>
</dbReference>
<gene>
    <name evidence="11" type="ORF">GCM10025875_12650</name>
</gene>
<dbReference type="Pfam" id="PF00781">
    <property type="entry name" value="DAGK_cat"/>
    <property type="match status" value="1"/>
</dbReference>
<reference evidence="11" key="2">
    <citation type="submission" date="2023-02" db="EMBL/GenBank/DDBJ databases">
        <authorList>
            <person name="Sun Q."/>
            <person name="Mori K."/>
        </authorList>
    </citation>
    <scope>NUCLEOTIDE SEQUENCE</scope>
    <source>
        <strain evidence="11">NBRC 112290</strain>
    </source>
</reference>
<keyword evidence="4" id="KW-0547">Nucleotide-binding</keyword>
<dbReference type="GO" id="GO:0005524">
    <property type="term" value="F:ATP binding"/>
    <property type="evidence" value="ECO:0007669"/>
    <property type="project" value="UniProtKB-KW"/>
</dbReference>
<name>A0AA37XDJ7_9MICO</name>
<reference evidence="11" key="1">
    <citation type="journal article" date="2014" name="Int. J. Syst. Evol. Microbiol.">
        <title>Complete genome sequence of Corynebacterium casei LMG S-19264T (=DSM 44701T), isolated from a smear-ripened cheese.</title>
        <authorList>
            <consortium name="US DOE Joint Genome Institute (JGI-PGF)"/>
            <person name="Walter F."/>
            <person name="Albersmeier A."/>
            <person name="Kalinowski J."/>
            <person name="Ruckert C."/>
        </authorList>
    </citation>
    <scope>NUCLEOTIDE SEQUENCE</scope>
    <source>
        <strain evidence="11">NBRC 112290</strain>
    </source>
</reference>
<dbReference type="AlphaFoldDB" id="A0AA37XDJ7"/>
<evidence type="ECO:0000256" key="5">
    <source>
        <dbReference type="ARBA" id="ARBA00022777"/>
    </source>
</evidence>
<organism evidence="11 12">
    <name type="scientific">Litorihabitans aurantiacus</name>
    <dbReference type="NCBI Taxonomy" id="1930061"/>
    <lineage>
        <taxon>Bacteria</taxon>
        <taxon>Bacillati</taxon>
        <taxon>Actinomycetota</taxon>
        <taxon>Actinomycetes</taxon>
        <taxon>Micrococcales</taxon>
        <taxon>Beutenbergiaceae</taxon>
        <taxon>Litorihabitans</taxon>
    </lineage>
</organism>
<feature type="domain" description="DAGKc" evidence="10">
    <location>
        <begin position="1"/>
        <end position="139"/>
    </location>
</feature>
<evidence type="ECO:0000256" key="3">
    <source>
        <dbReference type="ARBA" id="ARBA00022679"/>
    </source>
</evidence>
<evidence type="ECO:0000313" key="11">
    <source>
        <dbReference type="EMBL" id="GMA31273.1"/>
    </source>
</evidence>
<keyword evidence="5 11" id="KW-0418">Kinase</keyword>
<evidence type="ECO:0000256" key="4">
    <source>
        <dbReference type="ARBA" id="ARBA00022741"/>
    </source>
</evidence>
<proteinExistence type="inferred from homology"/>
<dbReference type="InterPro" id="IPR017438">
    <property type="entry name" value="ATP-NAD_kinase_N"/>
</dbReference>
<dbReference type="GO" id="GO:0008654">
    <property type="term" value="P:phospholipid biosynthetic process"/>
    <property type="evidence" value="ECO:0007669"/>
    <property type="project" value="UniProtKB-KW"/>
</dbReference>
<accession>A0AA37XDJ7</accession>
<keyword evidence="7" id="KW-0594">Phospholipid biosynthesis</keyword>
<dbReference type="Gene3D" id="3.40.50.10330">
    <property type="entry name" value="Probable inorganic polyphosphate/atp-NAD kinase, domain 1"/>
    <property type="match status" value="1"/>
</dbReference>
<evidence type="ECO:0000256" key="2">
    <source>
        <dbReference type="ARBA" id="ARBA00005983"/>
    </source>
</evidence>
<dbReference type="Pfam" id="PF19279">
    <property type="entry name" value="YegS_C"/>
    <property type="match status" value="1"/>
</dbReference>
<evidence type="ECO:0000313" key="12">
    <source>
        <dbReference type="Proteomes" id="UP001157161"/>
    </source>
</evidence>
<comment type="similarity">
    <text evidence="2">Belongs to the diacylglycerol/lipid kinase family.</text>
</comment>
<evidence type="ECO:0000256" key="9">
    <source>
        <dbReference type="SAM" id="MobiDB-lite"/>
    </source>
</evidence>
<dbReference type="PROSITE" id="PS50146">
    <property type="entry name" value="DAGK"/>
    <property type="match status" value="1"/>
</dbReference>
<dbReference type="Proteomes" id="UP001157161">
    <property type="component" value="Unassembled WGS sequence"/>
</dbReference>
<evidence type="ECO:0000256" key="7">
    <source>
        <dbReference type="ARBA" id="ARBA00023209"/>
    </source>
</evidence>
<keyword evidence="7" id="KW-0444">Lipid biosynthesis</keyword>
<dbReference type="InterPro" id="IPR045540">
    <property type="entry name" value="YegS/DAGK_C"/>
</dbReference>
<feature type="region of interest" description="Disordered" evidence="9">
    <location>
        <begin position="291"/>
        <end position="321"/>
    </location>
</feature>
<comment type="cofactor">
    <cofactor evidence="1">
        <name>Mg(2+)</name>
        <dbReference type="ChEBI" id="CHEBI:18420"/>
    </cofactor>
</comment>
<dbReference type="InterPro" id="IPR016064">
    <property type="entry name" value="NAD/diacylglycerol_kinase_sf"/>
</dbReference>
<dbReference type="GO" id="GO:0005886">
    <property type="term" value="C:plasma membrane"/>
    <property type="evidence" value="ECO:0007669"/>
    <property type="project" value="TreeGrafter"/>
</dbReference>
<dbReference type="PANTHER" id="PTHR12358:SF106">
    <property type="entry name" value="LIPID KINASE YEGS"/>
    <property type="match status" value="1"/>
</dbReference>